<gene>
    <name evidence="2" type="ORF">BDV26DRAFT_272918</name>
</gene>
<keyword evidence="1" id="KW-0472">Membrane</keyword>
<dbReference type="Proteomes" id="UP000326198">
    <property type="component" value="Unassembled WGS sequence"/>
</dbReference>
<feature type="transmembrane region" description="Helical" evidence="1">
    <location>
        <begin position="41"/>
        <end position="62"/>
    </location>
</feature>
<dbReference type="InterPro" id="IPR021840">
    <property type="entry name" value="DUF3433"/>
</dbReference>
<proteinExistence type="predicted"/>
<dbReference type="PANTHER" id="PTHR37544">
    <property type="entry name" value="SPRAY-RELATED"/>
    <property type="match status" value="1"/>
</dbReference>
<dbReference type="AlphaFoldDB" id="A0A5N7AT76"/>
<dbReference type="Pfam" id="PF11915">
    <property type="entry name" value="DUF3433"/>
    <property type="match status" value="2"/>
</dbReference>
<evidence type="ECO:0000313" key="2">
    <source>
        <dbReference type="EMBL" id="KAE8373051.1"/>
    </source>
</evidence>
<feature type="transmembrane region" description="Helical" evidence="1">
    <location>
        <begin position="636"/>
        <end position="657"/>
    </location>
</feature>
<keyword evidence="1" id="KW-1133">Transmembrane helix</keyword>
<feature type="transmembrane region" description="Helical" evidence="1">
    <location>
        <begin position="149"/>
        <end position="179"/>
    </location>
</feature>
<protein>
    <submittedName>
        <fullName evidence="2">Uncharacterized protein</fullName>
    </submittedName>
</protein>
<feature type="transmembrane region" description="Helical" evidence="1">
    <location>
        <begin position="677"/>
        <end position="695"/>
    </location>
</feature>
<feature type="transmembrane region" description="Helical" evidence="1">
    <location>
        <begin position="1092"/>
        <end position="1113"/>
    </location>
</feature>
<dbReference type="EMBL" id="ML736330">
    <property type="protein sequence ID" value="KAE8373051.1"/>
    <property type="molecule type" value="Genomic_DNA"/>
</dbReference>
<reference evidence="2 3" key="1">
    <citation type="submission" date="2019-04" db="EMBL/GenBank/DDBJ databases">
        <title>Friends and foes A comparative genomics studyof 23 Aspergillus species from section Flavi.</title>
        <authorList>
            <consortium name="DOE Joint Genome Institute"/>
            <person name="Kjaerbolling I."/>
            <person name="Vesth T."/>
            <person name="Frisvad J.C."/>
            <person name="Nybo J.L."/>
            <person name="Theobald S."/>
            <person name="Kildgaard S."/>
            <person name="Isbrandt T."/>
            <person name="Kuo A."/>
            <person name="Sato A."/>
            <person name="Lyhne E.K."/>
            <person name="Kogle M.E."/>
            <person name="Wiebenga A."/>
            <person name="Kun R.S."/>
            <person name="Lubbers R.J."/>
            <person name="Makela M.R."/>
            <person name="Barry K."/>
            <person name="Chovatia M."/>
            <person name="Clum A."/>
            <person name="Daum C."/>
            <person name="Haridas S."/>
            <person name="He G."/>
            <person name="LaButti K."/>
            <person name="Lipzen A."/>
            <person name="Mondo S."/>
            <person name="Riley R."/>
            <person name="Salamov A."/>
            <person name="Simmons B.A."/>
            <person name="Magnuson J.K."/>
            <person name="Henrissat B."/>
            <person name="Mortensen U.H."/>
            <person name="Larsen T.O."/>
            <person name="Devries R.P."/>
            <person name="Grigoriev I.V."/>
            <person name="Machida M."/>
            <person name="Baker S.E."/>
            <person name="Andersen M.R."/>
        </authorList>
    </citation>
    <scope>NUCLEOTIDE SEQUENCE [LARGE SCALE GENOMIC DNA]</scope>
    <source>
        <strain evidence="2 3">IBT 29228</strain>
    </source>
</reference>
<evidence type="ECO:0000256" key="1">
    <source>
        <dbReference type="SAM" id="Phobius"/>
    </source>
</evidence>
<evidence type="ECO:0000313" key="3">
    <source>
        <dbReference type="Proteomes" id="UP000326198"/>
    </source>
</evidence>
<sequence>MQIVRRRTSTTAVPAHAAQMPNVTTRGNRKGWLPASLRRPYLLSLSGILLLLAVTIEILRQYSNRHNGIVQYKRKEDLSSTAWRAYTDTPTIFAVLVMVLWEICAQDILRLEPYFQLARPHDVPASVLFINYAFDVAILAPIRAARNRHWIVLCVSFMSLLIRILLPSLLSGLFVLVAITSVETKPLDTWPSLVNLGIQESWFSTEAAYSHMQTVPVGDHPGSYLPLRYTTAPVSTPADDGNRISLTLNQSVYWSNMTCADVALTGAVPNTSLGAGSPTYLINHRESSWSLHNITIPEVDTASDCHISIQLDSLVPFVDGRFQARYWEPVRQSSANSSSLSVFNVNNCPSVGLFGVLVDLENTAETLLYSNVTVFACHPTYQRAIANVSLTWNSSISSAEIVPSTVQELGHKEFSIDGLQRLMSSKRTVLGDEEIFGGPVADKMPINSSRVIGRSRIAVIGDSDILRLSQYQEMIGRLWNDEFITAINRLFDPVAGVLPIDAEQVTAAVALTVVSQAAIILETILLLAFFLLLCLSYIYPRRCNILHGNPSSLAAQCACIARLISPETLLALSHPGYHLTKTRNLRKWAKAYWCLWRDRPKGRQIEITSQDGYHVGACSPPASSGRRDPMPHFLTIPWFTIECILLIGTVAIFGLAFRYMQFQNIKSFTSIEVDISAIFLIYGPAVLSSIIRALFASIHRHLSITEPWIRLRNGKVSSKRLFTPSYGFPSPVVLSLRSGSRAPASIFSLSIICLLNLALIVVSGGLFEPQLNNYYTSTPGLTTSYNSSMLSSQGLRMDFEGYDSAVFTLTMSPSFTTWTTTDFSFLPLATNEPDGSIGVLYTAVTRGIGAYLNCRVMPHSQAFTDRESWTVNWTYTSFHDSENIRCTVQMPLDLDNGHIGQGTIHYLWPENGDPRCQRLTFVVLASWVNKGPVILDEHNFTALQCEPKVDIRDFHIYFNPYGVVQQYESVVGSSITGGQLFKNASDTLEDFNQGLGDFVQYLHSHEHLAFYQSAFPGYTTAQAYHRMEHNPTEFDHDTFMQAVQSIYQATFANYLTLRRDLFFNRLSPDTAVPVNGTTMYTLWGFMPSNTSMVIIISLISIDVLALMAVFLLYHGRYDGPRIPKSLGSLIPWVAQSRMLQEIEKTYDMNEKEREAFQQEDQQYHFRPYTRADGEKMWVFDYDEREGTELALRTTSHRGDDDTPNTT</sequence>
<accession>A0A5N7AT76</accession>
<feature type="transmembrane region" description="Helical" evidence="1">
    <location>
        <begin position="123"/>
        <end position="142"/>
    </location>
</feature>
<feature type="transmembrane region" description="Helical" evidence="1">
    <location>
        <begin position="517"/>
        <end position="539"/>
    </location>
</feature>
<feature type="transmembrane region" description="Helical" evidence="1">
    <location>
        <begin position="746"/>
        <end position="767"/>
    </location>
</feature>
<organism evidence="2 3">
    <name type="scientific">Aspergillus bertholletiae</name>
    <dbReference type="NCBI Taxonomy" id="1226010"/>
    <lineage>
        <taxon>Eukaryota</taxon>
        <taxon>Fungi</taxon>
        <taxon>Dikarya</taxon>
        <taxon>Ascomycota</taxon>
        <taxon>Pezizomycotina</taxon>
        <taxon>Eurotiomycetes</taxon>
        <taxon>Eurotiomycetidae</taxon>
        <taxon>Eurotiales</taxon>
        <taxon>Aspergillaceae</taxon>
        <taxon>Aspergillus</taxon>
        <taxon>Aspergillus subgen. Circumdati</taxon>
    </lineage>
</organism>
<dbReference type="OrthoDB" id="3248909at2759"/>
<keyword evidence="1" id="KW-0812">Transmembrane</keyword>
<name>A0A5N7AT76_9EURO</name>
<keyword evidence="3" id="KW-1185">Reference proteome</keyword>
<dbReference type="PANTHER" id="PTHR37544:SF3">
    <property type="entry name" value="SPRAY"/>
    <property type="match status" value="1"/>
</dbReference>